<dbReference type="Proteomes" id="UP000035763">
    <property type="component" value="Unassembled WGS sequence"/>
</dbReference>
<feature type="chain" id="PRO_5004877446" description="Secreted protein" evidence="1">
    <location>
        <begin position="28"/>
        <end position="236"/>
    </location>
</feature>
<reference evidence="2 3" key="1">
    <citation type="journal article" date="2013" name="ISME J.">
        <title>A metabolic model for members of the genus Tetrasphaera involved in enhanced biological phosphorus removal.</title>
        <authorList>
            <person name="Kristiansen R."/>
            <person name="Nguyen H.T.T."/>
            <person name="Saunders A.M."/>
            <person name="Nielsen J.L."/>
            <person name="Wimmer R."/>
            <person name="Le V.Q."/>
            <person name="McIlroy S.J."/>
            <person name="Petrovski S."/>
            <person name="Seviour R.J."/>
            <person name="Calteau A."/>
            <person name="Nielsen K.L."/>
            <person name="Nielsen P.H."/>
        </authorList>
    </citation>
    <scope>NUCLEOTIDE SEQUENCE [LARGE SCALE GENOMIC DNA]</scope>
    <source>
        <strain evidence="2 3">Ben110</strain>
    </source>
</reference>
<feature type="signal peptide" evidence="1">
    <location>
        <begin position="1"/>
        <end position="27"/>
    </location>
</feature>
<proteinExistence type="predicted"/>
<evidence type="ECO:0000256" key="1">
    <source>
        <dbReference type="SAM" id="SignalP"/>
    </source>
</evidence>
<evidence type="ECO:0000313" key="2">
    <source>
        <dbReference type="EMBL" id="CCH73334.1"/>
    </source>
</evidence>
<sequence length="236" mass="24224">MHTMRRANRWAALAAGMIATATVGAGAAEAQPAPARPTAIECAAAFGEVATLPAIDYGTRFVRAVERGGKFGTQCFGSGQLTSMLFTEGATGGVWTQTGAEAGWGELHISYVRGAGETLDVTVLLGGRPGSGWGAVTEARVGGIRGPVSSYAATLVAAWNRGDRASAARLAESSVVAALWAHGNPGKDWRVDTLTARRGFTVVSISSRSGERAELLINAAAVAREHGQAVKAVAFG</sequence>
<comment type="caution">
    <text evidence="2">The sequence shown here is derived from an EMBL/GenBank/DDBJ whole genome shotgun (WGS) entry which is preliminary data.</text>
</comment>
<accession>W6K3I7</accession>
<protein>
    <recommendedName>
        <fullName evidence="4">Secreted protein</fullName>
    </recommendedName>
</protein>
<keyword evidence="1" id="KW-0732">Signal</keyword>
<gene>
    <name evidence="2" type="ORF">BN11_260005</name>
</gene>
<evidence type="ECO:0000313" key="3">
    <source>
        <dbReference type="Proteomes" id="UP000035763"/>
    </source>
</evidence>
<organism evidence="2 3">
    <name type="scientific">Nostocoides australiense Ben110</name>
    <dbReference type="NCBI Taxonomy" id="1193182"/>
    <lineage>
        <taxon>Bacteria</taxon>
        <taxon>Bacillati</taxon>
        <taxon>Actinomycetota</taxon>
        <taxon>Actinomycetes</taxon>
        <taxon>Micrococcales</taxon>
        <taxon>Intrasporangiaceae</taxon>
        <taxon>Nostocoides</taxon>
    </lineage>
</organism>
<dbReference type="AlphaFoldDB" id="W6K3I7"/>
<name>W6K3I7_9MICO</name>
<evidence type="ECO:0008006" key="4">
    <source>
        <dbReference type="Google" id="ProtNLM"/>
    </source>
</evidence>
<keyword evidence="3" id="KW-1185">Reference proteome</keyword>
<dbReference type="EMBL" id="CAJA01000179">
    <property type="protein sequence ID" value="CCH73334.1"/>
    <property type="molecule type" value="Genomic_DNA"/>
</dbReference>